<dbReference type="InterPro" id="IPR050131">
    <property type="entry name" value="Peptidase_S8_subtilisin-like"/>
</dbReference>
<evidence type="ECO:0000259" key="7">
    <source>
        <dbReference type="Pfam" id="PF00082"/>
    </source>
</evidence>
<dbReference type="GO" id="GO:0006508">
    <property type="term" value="P:proteolysis"/>
    <property type="evidence" value="ECO:0007669"/>
    <property type="project" value="UniProtKB-KW"/>
</dbReference>
<feature type="active site" description="Charge relay system" evidence="5">
    <location>
        <position position="417"/>
    </location>
</feature>
<dbReference type="OrthoDB" id="178184at2"/>
<dbReference type="EMBL" id="CP014579">
    <property type="protein sequence ID" value="ANB74931.1"/>
    <property type="molecule type" value="Genomic_DNA"/>
</dbReference>
<dbReference type="PROSITE" id="PS51892">
    <property type="entry name" value="SUBTILASE"/>
    <property type="match status" value="1"/>
</dbReference>
<gene>
    <name evidence="8" type="ORF">AYM40_21000</name>
</gene>
<evidence type="ECO:0000256" key="4">
    <source>
        <dbReference type="ARBA" id="ARBA00022825"/>
    </source>
</evidence>
<reference evidence="8 9" key="1">
    <citation type="journal article" date="2016" name="Gene">
        <title>PacBio SMRT assembly of a complex multi-replicon genome reveals chlorocatechol degradative operon in a region of genome plasticity.</title>
        <authorList>
            <person name="Ricker N."/>
            <person name="Shen S.Y."/>
            <person name="Goordial J."/>
            <person name="Jin S."/>
            <person name="Fulthorpe R.R."/>
        </authorList>
    </citation>
    <scope>NUCLEOTIDE SEQUENCE [LARGE SCALE GENOMIC DNA]</scope>
    <source>
        <strain evidence="8 9">OLGA172</strain>
    </source>
</reference>
<dbReference type="Gene3D" id="3.40.50.200">
    <property type="entry name" value="Peptidase S8/S53 domain"/>
    <property type="match status" value="1"/>
</dbReference>
<dbReference type="PROSITE" id="PS00138">
    <property type="entry name" value="SUBTILASE_SER"/>
    <property type="match status" value="1"/>
</dbReference>
<evidence type="ECO:0000256" key="3">
    <source>
        <dbReference type="ARBA" id="ARBA00022801"/>
    </source>
</evidence>
<dbReference type="InterPro" id="IPR023828">
    <property type="entry name" value="Peptidase_S8_Ser-AS"/>
</dbReference>
<dbReference type="CDD" id="cd00306">
    <property type="entry name" value="Peptidases_S8_S53"/>
    <property type="match status" value="1"/>
</dbReference>
<name>A0A160FQB4_9BURK</name>
<keyword evidence="9" id="KW-1185">Reference proteome</keyword>
<evidence type="ECO:0000256" key="5">
    <source>
        <dbReference type="PROSITE-ProRule" id="PRU01240"/>
    </source>
</evidence>
<feature type="active site" description="Charge relay system" evidence="5">
    <location>
        <position position="182"/>
    </location>
</feature>
<dbReference type="InterPro" id="IPR015500">
    <property type="entry name" value="Peptidase_S8_subtilisin-rel"/>
</dbReference>
<keyword evidence="3 5" id="KW-0378">Hydrolase</keyword>
<evidence type="ECO:0000256" key="1">
    <source>
        <dbReference type="ARBA" id="ARBA00011073"/>
    </source>
</evidence>
<evidence type="ECO:0000313" key="9">
    <source>
        <dbReference type="Proteomes" id="UP000076852"/>
    </source>
</evidence>
<dbReference type="Proteomes" id="UP000076852">
    <property type="component" value="Chromosome 2"/>
</dbReference>
<feature type="chain" id="PRO_5007814727" description="Peptidase S8/S53 domain-containing protein" evidence="6">
    <location>
        <begin position="24"/>
        <end position="585"/>
    </location>
</feature>
<dbReference type="KEGG" id="buz:AYM40_21000"/>
<protein>
    <recommendedName>
        <fullName evidence="7">Peptidase S8/S53 domain-containing protein</fullName>
    </recommendedName>
</protein>
<dbReference type="InterPro" id="IPR036852">
    <property type="entry name" value="Peptidase_S8/S53_dom_sf"/>
</dbReference>
<keyword evidence="4 5" id="KW-0720">Serine protease</keyword>
<dbReference type="RefSeq" id="WP_063498233.1">
    <property type="nucleotide sequence ID" value="NZ_CP014579.1"/>
</dbReference>
<proteinExistence type="inferred from homology"/>
<feature type="domain" description="Peptidase S8/S53" evidence="7">
    <location>
        <begin position="178"/>
        <end position="435"/>
    </location>
</feature>
<dbReference type="GO" id="GO:0004252">
    <property type="term" value="F:serine-type endopeptidase activity"/>
    <property type="evidence" value="ECO:0007669"/>
    <property type="project" value="UniProtKB-UniRule"/>
</dbReference>
<accession>A0A160FQB4</accession>
<dbReference type="PANTHER" id="PTHR43806">
    <property type="entry name" value="PEPTIDASE S8"/>
    <property type="match status" value="1"/>
</dbReference>
<sequence>MNKRTVVLLVTISFSPVSGWAQNADTDSIRRHELLIFVKQKGPAIASAQGLDSLASTYDIKPLSPASEAEILSNGEQGRWLIAVPKLPPTADTNPWDDAYTAAETARGPGIASTSSGANDVYIEPNVESKAPTSVQAVGPLPPPWPNGNRFAWHLEDAYSGLATARTQIKKGGCIPRITILDTGIWPQHSSTPRQLQTKLQRNFFDGDKVGIDNATDPGTSTALIKNPMHGTGTIGILAGGKVLASENSDHFQGDLGGAPDALIVPVRISDSVVHFWTKEMAQGIDYAATLPGAGTEQFCDVVSISMGGLPSRKWASAVNKAYSKGIVIVAAAGNNFSNFPTHFTVYPSRFSRVVTVSGAMADYTPYLSPPGADGSMEGNYGPASVMQKAVAAYTPNIPWAKWGTEHEYDLDGAGTSAATPQVAAAFALWLQSHAVQEHIAPGPTRVEASMKAIFESADVAKAGAKTSRTYFGNGLLRADVAMKHSAKGPFKVEEPAQVSFPFWRILFGLNEHSSLSAIDQMRELEALQVSLQSPELAKYTDDQPEVSTLANQLDARSTFIAALKKENISVELRKYLDSHPLKGG</sequence>
<dbReference type="PANTHER" id="PTHR43806:SF11">
    <property type="entry name" value="CEREVISIN-RELATED"/>
    <property type="match status" value="1"/>
</dbReference>
<feature type="active site" description="Charge relay system" evidence="5">
    <location>
        <position position="230"/>
    </location>
</feature>
<keyword evidence="2 5" id="KW-0645">Protease</keyword>
<dbReference type="PRINTS" id="PR00723">
    <property type="entry name" value="SUBTILISIN"/>
</dbReference>
<evidence type="ECO:0000256" key="6">
    <source>
        <dbReference type="SAM" id="SignalP"/>
    </source>
</evidence>
<dbReference type="AlphaFoldDB" id="A0A160FQB4"/>
<feature type="signal peptide" evidence="6">
    <location>
        <begin position="1"/>
        <end position="23"/>
    </location>
</feature>
<evidence type="ECO:0000313" key="8">
    <source>
        <dbReference type="EMBL" id="ANB74931.1"/>
    </source>
</evidence>
<dbReference type="SUPFAM" id="SSF52743">
    <property type="entry name" value="Subtilisin-like"/>
    <property type="match status" value="1"/>
</dbReference>
<evidence type="ECO:0000256" key="2">
    <source>
        <dbReference type="ARBA" id="ARBA00022670"/>
    </source>
</evidence>
<comment type="similarity">
    <text evidence="1 5">Belongs to the peptidase S8 family.</text>
</comment>
<dbReference type="Pfam" id="PF00082">
    <property type="entry name" value="Peptidase_S8"/>
    <property type="match status" value="1"/>
</dbReference>
<dbReference type="InterPro" id="IPR000209">
    <property type="entry name" value="Peptidase_S8/S53_dom"/>
</dbReference>
<keyword evidence="6" id="KW-0732">Signal</keyword>
<dbReference type="STRING" id="1804984.AYM40_21000"/>
<organism evidence="8 9">
    <name type="scientific">Paraburkholderia phytofirmans OLGA172</name>
    <dbReference type="NCBI Taxonomy" id="1417228"/>
    <lineage>
        <taxon>Bacteria</taxon>
        <taxon>Pseudomonadati</taxon>
        <taxon>Pseudomonadota</taxon>
        <taxon>Betaproteobacteria</taxon>
        <taxon>Burkholderiales</taxon>
        <taxon>Burkholderiaceae</taxon>
        <taxon>Paraburkholderia</taxon>
    </lineage>
</organism>